<evidence type="ECO:0000256" key="4">
    <source>
        <dbReference type="PROSITE-ProRule" id="PRU00267"/>
    </source>
</evidence>
<dbReference type="SUPFAM" id="SSF47095">
    <property type="entry name" value="HMG-box"/>
    <property type="match status" value="1"/>
</dbReference>
<feature type="compositionally biased region" description="Basic and acidic residues" evidence="5">
    <location>
        <begin position="38"/>
        <end position="63"/>
    </location>
</feature>
<gene>
    <name evidence="7" type="ORF">MYCTH_2070581</name>
</gene>
<dbReference type="OMA" id="CAGPDVT"/>
<feature type="compositionally biased region" description="Low complexity" evidence="5">
    <location>
        <begin position="253"/>
        <end position="263"/>
    </location>
</feature>
<dbReference type="EMBL" id="CP003008">
    <property type="protein sequence ID" value="AEO61391.1"/>
    <property type="molecule type" value="Genomic_DNA"/>
</dbReference>
<evidence type="ECO:0000256" key="2">
    <source>
        <dbReference type="ARBA" id="ARBA00023125"/>
    </source>
</evidence>
<feature type="DNA-binding region" description="HMG box" evidence="4">
    <location>
        <begin position="1"/>
        <end position="62"/>
    </location>
</feature>
<dbReference type="HOGENOM" id="CLU_010453_0_1_1"/>
<dbReference type="GO" id="GO:0005634">
    <property type="term" value="C:nucleus"/>
    <property type="evidence" value="ECO:0007669"/>
    <property type="project" value="UniProtKB-UniRule"/>
</dbReference>
<dbReference type="eggNOG" id="KOG0527">
    <property type="taxonomic scope" value="Eukaryota"/>
</dbReference>
<dbReference type="GO" id="GO:0000978">
    <property type="term" value="F:RNA polymerase II cis-regulatory region sequence-specific DNA binding"/>
    <property type="evidence" value="ECO:0007669"/>
    <property type="project" value="TreeGrafter"/>
</dbReference>
<accession>G2QP78</accession>
<keyword evidence="3" id="KW-0804">Transcription</keyword>
<dbReference type="PANTHER" id="PTHR10270">
    <property type="entry name" value="SOX TRANSCRIPTION FACTOR"/>
    <property type="match status" value="1"/>
</dbReference>
<dbReference type="InterPro" id="IPR050140">
    <property type="entry name" value="SRY-related_HMG-box_TF-like"/>
</dbReference>
<dbReference type="Gene3D" id="1.10.30.10">
    <property type="entry name" value="High mobility group box domain"/>
    <property type="match status" value="1"/>
</dbReference>
<dbReference type="InParanoid" id="G2QP78"/>
<feature type="region of interest" description="Disordered" evidence="5">
    <location>
        <begin position="38"/>
        <end position="91"/>
    </location>
</feature>
<feature type="region of interest" description="Disordered" evidence="5">
    <location>
        <begin position="410"/>
        <end position="446"/>
    </location>
</feature>
<protein>
    <recommendedName>
        <fullName evidence="6">HMG box domain-containing protein</fullName>
    </recommendedName>
</protein>
<dbReference type="GeneID" id="11506687"/>
<keyword evidence="8" id="KW-1185">Reference proteome</keyword>
<feature type="domain" description="HMG box" evidence="6">
    <location>
        <begin position="1"/>
        <end position="62"/>
    </location>
</feature>
<dbReference type="PANTHER" id="PTHR10270:SF161">
    <property type="entry name" value="SEX-DETERMINING REGION Y PROTEIN"/>
    <property type="match status" value="1"/>
</dbReference>
<evidence type="ECO:0000313" key="7">
    <source>
        <dbReference type="EMBL" id="AEO61391.1"/>
    </source>
</evidence>
<dbReference type="AlphaFoldDB" id="G2QP78"/>
<feature type="compositionally biased region" description="Basic residues" evidence="5">
    <location>
        <begin position="265"/>
        <end position="278"/>
    </location>
</feature>
<dbReference type="GO" id="GO:0001228">
    <property type="term" value="F:DNA-binding transcription activator activity, RNA polymerase II-specific"/>
    <property type="evidence" value="ECO:0007669"/>
    <property type="project" value="TreeGrafter"/>
</dbReference>
<evidence type="ECO:0000256" key="5">
    <source>
        <dbReference type="SAM" id="MobiDB-lite"/>
    </source>
</evidence>
<dbReference type="OrthoDB" id="6247875at2759"/>
<feature type="non-terminal residue" evidence="7">
    <location>
        <position position="1"/>
    </location>
</feature>
<sequence>FILYRQHHQARVVQQNPGLANPEISKIIGEQWRAESEEAKSQWKLLAEEEKQRHQRQHPDYRYQPRRGNKVGSLHSSRPTSTPGEDPHHCPKCGGRYIATPRTPSTPFMMPTGSKIGSTPYGSPPGDHNLGSKGDMSRQNRSHPAAQWGAATSNPYPSNAYDVHERYEAAMSPNDVKRRRYNTTGSYHNFHALPSPPTPFTQPGHHAQYHHATPHSYSRRPSLSNPTTPAATAHPSPSLSGLSAIMPPPPRPSHASSSSSSSPNQHRHHHYSHHRRHHPDFDESLRLPPLQTHLPASPDENSEPATAAAAAAAATRTHARSVEAKVMSISFVSKLRVLERISPPLGAVPGAPGSGMSRGPVIAVEGPDARMVRAVSRVVERALRAASPAADDKGGGWEVRCWEDENASLQRRGSVSGGQEKDEALNNAGQQSASRHGSQASAISSPSANLNPFTAYLRTIADWHAKSAEIVQFVTSSAPAPAPASTATRQTRLLSTTTTSAINKNVSRLPIALLPSGFSLTLSDRFASAVLISDAYAPVDHWQWMATLWRGIVGPDLVIYVSGTSTLSGSRGSGLGFAEAERMMIDQKMERRLGFEVVEWVRSGGWTTAGRGVDGGFNVEY</sequence>
<feature type="compositionally biased region" description="Polar residues" evidence="5">
    <location>
        <begin position="74"/>
        <end position="83"/>
    </location>
</feature>
<organism evidence="7 8">
    <name type="scientific">Thermothelomyces thermophilus (strain ATCC 42464 / BCRC 31852 / DSM 1799)</name>
    <name type="common">Sporotrichum thermophile</name>
    <dbReference type="NCBI Taxonomy" id="573729"/>
    <lineage>
        <taxon>Eukaryota</taxon>
        <taxon>Fungi</taxon>
        <taxon>Dikarya</taxon>
        <taxon>Ascomycota</taxon>
        <taxon>Pezizomycotina</taxon>
        <taxon>Sordariomycetes</taxon>
        <taxon>Sordariomycetidae</taxon>
        <taxon>Sordariales</taxon>
        <taxon>Chaetomiaceae</taxon>
        <taxon>Thermothelomyces</taxon>
    </lineage>
</organism>
<dbReference type="GO" id="GO:0000122">
    <property type="term" value="P:negative regulation of transcription by RNA polymerase II"/>
    <property type="evidence" value="ECO:0007669"/>
    <property type="project" value="TreeGrafter"/>
</dbReference>
<dbReference type="Pfam" id="PF00505">
    <property type="entry name" value="HMG_box"/>
    <property type="match status" value="1"/>
</dbReference>
<dbReference type="PROSITE" id="PS50118">
    <property type="entry name" value="HMG_BOX_2"/>
    <property type="match status" value="1"/>
</dbReference>
<dbReference type="Proteomes" id="UP000007322">
    <property type="component" value="Chromosome 7"/>
</dbReference>
<evidence type="ECO:0000313" key="8">
    <source>
        <dbReference type="Proteomes" id="UP000007322"/>
    </source>
</evidence>
<dbReference type="STRING" id="573729.G2QP78"/>
<name>G2QP78_THET4</name>
<feature type="compositionally biased region" description="Low complexity" evidence="5">
    <location>
        <begin position="224"/>
        <end position="238"/>
    </location>
</feature>
<proteinExistence type="predicted"/>
<keyword evidence="2 4" id="KW-0238">DNA-binding</keyword>
<evidence type="ECO:0000256" key="3">
    <source>
        <dbReference type="ARBA" id="ARBA00023163"/>
    </source>
</evidence>
<feature type="region of interest" description="Disordered" evidence="5">
    <location>
        <begin position="186"/>
        <end position="307"/>
    </location>
</feature>
<evidence type="ECO:0000256" key="1">
    <source>
        <dbReference type="ARBA" id="ARBA00023015"/>
    </source>
</evidence>
<feature type="region of interest" description="Disordered" evidence="5">
    <location>
        <begin position="114"/>
        <end position="153"/>
    </location>
</feature>
<dbReference type="GO" id="GO:0030154">
    <property type="term" value="P:cell differentiation"/>
    <property type="evidence" value="ECO:0007669"/>
    <property type="project" value="TreeGrafter"/>
</dbReference>
<dbReference type="InterPro" id="IPR009071">
    <property type="entry name" value="HMG_box_dom"/>
</dbReference>
<reference evidence="7 8" key="1">
    <citation type="journal article" date="2011" name="Nat. Biotechnol.">
        <title>Comparative genomic analysis of the thermophilic biomass-degrading fungi Myceliophthora thermophila and Thielavia terrestris.</title>
        <authorList>
            <person name="Berka R.M."/>
            <person name="Grigoriev I.V."/>
            <person name="Otillar R."/>
            <person name="Salamov A."/>
            <person name="Grimwood J."/>
            <person name="Reid I."/>
            <person name="Ishmael N."/>
            <person name="John T."/>
            <person name="Darmond C."/>
            <person name="Moisan M.-C."/>
            <person name="Henrissat B."/>
            <person name="Coutinho P.M."/>
            <person name="Lombard V."/>
            <person name="Natvig D.O."/>
            <person name="Lindquist E."/>
            <person name="Schmutz J."/>
            <person name="Lucas S."/>
            <person name="Harris P."/>
            <person name="Powlowski J."/>
            <person name="Bellemare A."/>
            <person name="Taylor D."/>
            <person name="Butler G."/>
            <person name="de Vries R.P."/>
            <person name="Allijn I.E."/>
            <person name="van den Brink J."/>
            <person name="Ushinsky S."/>
            <person name="Storms R."/>
            <person name="Powell A.J."/>
            <person name="Paulsen I.T."/>
            <person name="Elbourne L.D.H."/>
            <person name="Baker S.E."/>
            <person name="Magnuson J."/>
            <person name="LaBoissiere S."/>
            <person name="Clutterbuck A.J."/>
            <person name="Martinez D."/>
            <person name="Wogulis M."/>
            <person name="de Leon A.L."/>
            <person name="Rey M.W."/>
            <person name="Tsang A."/>
        </authorList>
    </citation>
    <scope>NUCLEOTIDE SEQUENCE [LARGE SCALE GENOMIC DNA]</scope>
    <source>
        <strain evidence="8">ATCC 42464 / BCRC 31852 / DSM 1799</strain>
    </source>
</reference>
<dbReference type="VEuPathDB" id="FungiDB:MYCTH_2070581"/>
<keyword evidence="4" id="KW-0539">Nucleus</keyword>
<dbReference type="KEGG" id="mtm:MYCTH_2070581"/>
<dbReference type="FunFam" id="1.10.30.10:FF:000041">
    <property type="entry name" value="HMG box family protein"/>
    <property type="match status" value="1"/>
</dbReference>
<dbReference type="InterPro" id="IPR036910">
    <property type="entry name" value="HMG_box_dom_sf"/>
</dbReference>
<evidence type="ECO:0000259" key="6">
    <source>
        <dbReference type="PROSITE" id="PS50118"/>
    </source>
</evidence>
<keyword evidence="1" id="KW-0805">Transcription regulation</keyword>
<dbReference type="SMART" id="SM00398">
    <property type="entry name" value="HMG"/>
    <property type="match status" value="1"/>
</dbReference>
<feature type="compositionally biased region" description="Polar residues" evidence="5">
    <location>
        <begin position="427"/>
        <end position="446"/>
    </location>
</feature>
<dbReference type="RefSeq" id="XP_003666636.1">
    <property type="nucleotide sequence ID" value="XM_003666588.1"/>
</dbReference>
<dbReference type="CDD" id="cd01389">
    <property type="entry name" value="HMG-box_ROX1-like"/>
    <property type="match status" value="1"/>
</dbReference>